<organism evidence="1">
    <name type="scientific">Rhizophora mucronata</name>
    <name type="common">Asiatic mangrove</name>
    <dbReference type="NCBI Taxonomy" id="61149"/>
    <lineage>
        <taxon>Eukaryota</taxon>
        <taxon>Viridiplantae</taxon>
        <taxon>Streptophyta</taxon>
        <taxon>Embryophyta</taxon>
        <taxon>Tracheophyta</taxon>
        <taxon>Spermatophyta</taxon>
        <taxon>Magnoliopsida</taxon>
        <taxon>eudicotyledons</taxon>
        <taxon>Gunneridae</taxon>
        <taxon>Pentapetalae</taxon>
        <taxon>rosids</taxon>
        <taxon>fabids</taxon>
        <taxon>Malpighiales</taxon>
        <taxon>Rhizophoraceae</taxon>
        <taxon>Rhizophora</taxon>
    </lineage>
</organism>
<dbReference type="AlphaFoldDB" id="A0A2P2NJ71"/>
<name>A0A2P2NJ71_RHIMU</name>
<accession>A0A2P2NJ71</accession>
<evidence type="ECO:0000313" key="1">
    <source>
        <dbReference type="EMBL" id="MBX42507.1"/>
    </source>
</evidence>
<reference evidence="1" key="1">
    <citation type="submission" date="2018-02" db="EMBL/GenBank/DDBJ databases">
        <title>Rhizophora mucronata_Transcriptome.</title>
        <authorList>
            <person name="Meera S.P."/>
            <person name="Sreeshan A."/>
            <person name="Augustine A."/>
        </authorList>
    </citation>
    <scope>NUCLEOTIDE SEQUENCE</scope>
    <source>
        <tissue evidence="1">Leaf</tissue>
    </source>
</reference>
<dbReference type="EMBL" id="GGEC01062023">
    <property type="protein sequence ID" value="MBX42507.1"/>
    <property type="molecule type" value="Transcribed_RNA"/>
</dbReference>
<sequence>MDKKSYHCQRMVQSNKIYRNNQSMNLSPCLCSTGMQRQMYNGISMQNSKLITVEFSTTFCTLNSNQSSMKEIGD</sequence>
<proteinExistence type="predicted"/>
<protein>
    <submittedName>
        <fullName evidence="1">Uncharacterized protein</fullName>
    </submittedName>
</protein>